<evidence type="ECO:0000256" key="1">
    <source>
        <dbReference type="SAM" id="MobiDB-lite"/>
    </source>
</evidence>
<dbReference type="InterPro" id="IPR048846">
    <property type="entry name" value="PaaX-like_central"/>
</dbReference>
<accession>A0A101QWF3</accession>
<dbReference type="Gene3D" id="1.20.58.1460">
    <property type="match status" value="1"/>
</dbReference>
<comment type="caution">
    <text evidence="4">The sequence shown here is derived from an EMBL/GenBank/DDBJ whole genome shotgun (WGS) entry which is preliminary data.</text>
</comment>
<keyword evidence="5" id="KW-1185">Reference proteome</keyword>
<dbReference type="Gene3D" id="3.30.70.2650">
    <property type="match status" value="1"/>
</dbReference>
<evidence type="ECO:0000259" key="3">
    <source>
        <dbReference type="Pfam" id="PF20803"/>
    </source>
</evidence>
<sequence length="328" mass="34425">MTAAGTPATGTGADGPPRPEVPTRLLVHALVREDGTVDAAELYGVAVLLGMTDQQVRLCVRRLVADGRFTQEGRGRKAVLRAVADPTGALAPDAAYVHHAYRQDAGHAPWDGVWHLFAFAVPEARRTTRDALRDTLLHLGAAPLQGGLYVTANDVADIVEAHARRLGVLDSLTFLTSTDLRVGTLTDPAALAAGLWPLEDVAARYERLTAFAQHCLARLDAPAGGDGTDSAASAGRLAMAVELAAEFTRAIDPDPLLPPELLPQPWPGAHARRLTADCWHRLRGTDTDGPAGLRLFRLYGDALGRLTPGSAAPRGAGGRPAGGPAACP</sequence>
<feature type="compositionally biased region" description="Low complexity" evidence="1">
    <location>
        <begin position="1"/>
        <end position="15"/>
    </location>
</feature>
<dbReference type="Proteomes" id="UP000053271">
    <property type="component" value="Unassembled WGS sequence"/>
</dbReference>
<evidence type="ECO:0000313" key="5">
    <source>
        <dbReference type="Proteomes" id="UP000053271"/>
    </source>
</evidence>
<protein>
    <submittedName>
        <fullName evidence="4">Repressor</fullName>
    </submittedName>
</protein>
<gene>
    <name evidence="4" type="ORF">AQJ30_16895</name>
</gene>
<dbReference type="PANTHER" id="PTHR30319">
    <property type="entry name" value="PHENYLACETIC ACID REGULATOR-RELATED TRANSCRIPTIONAL REPRESSOR"/>
    <property type="match status" value="1"/>
</dbReference>
<feature type="domain" description="Transcriptional repressor PaaX-like central Cas2-like" evidence="3">
    <location>
        <begin position="108"/>
        <end position="180"/>
    </location>
</feature>
<dbReference type="AlphaFoldDB" id="A0A101QWF3"/>
<dbReference type="GeneID" id="91426277"/>
<dbReference type="EMBL" id="LMWS01000019">
    <property type="protein sequence ID" value="KUN37342.1"/>
    <property type="molecule type" value="Genomic_DNA"/>
</dbReference>
<feature type="region of interest" description="Disordered" evidence="1">
    <location>
        <begin position="1"/>
        <end position="21"/>
    </location>
</feature>
<reference evidence="4 5" key="1">
    <citation type="submission" date="2015-10" db="EMBL/GenBank/DDBJ databases">
        <title>Draft genome sequence of Streptomyces longwoodensis DSM 41677, type strain for the species Streptomyces longwoodensis.</title>
        <authorList>
            <person name="Ruckert C."/>
            <person name="Winkler A."/>
            <person name="Kalinowski J."/>
            <person name="Kampfer P."/>
            <person name="Glaeser S."/>
        </authorList>
    </citation>
    <scope>NUCLEOTIDE SEQUENCE [LARGE SCALE GENOMIC DNA]</scope>
    <source>
        <strain evidence="4 5">DSM 41677</strain>
    </source>
</reference>
<feature type="domain" description="Transcriptional repressor PaaX-like C-terminal" evidence="2">
    <location>
        <begin position="196"/>
        <end position="283"/>
    </location>
</feature>
<organism evidence="4 5">
    <name type="scientific">Streptomyces longwoodensis</name>
    <dbReference type="NCBI Taxonomy" id="68231"/>
    <lineage>
        <taxon>Bacteria</taxon>
        <taxon>Bacillati</taxon>
        <taxon>Actinomycetota</taxon>
        <taxon>Actinomycetes</taxon>
        <taxon>Kitasatosporales</taxon>
        <taxon>Streptomycetaceae</taxon>
        <taxon>Streptomyces</taxon>
    </lineage>
</organism>
<dbReference type="PANTHER" id="PTHR30319:SF1">
    <property type="entry name" value="TRANSCRIPTIONAL REPRESSOR PAAX"/>
    <property type="match status" value="1"/>
</dbReference>
<dbReference type="Pfam" id="PF20803">
    <property type="entry name" value="PaaX_M"/>
    <property type="match status" value="1"/>
</dbReference>
<dbReference type="GO" id="GO:0006351">
    <property type="term" value="P:DNA-templated transcription"/>
    <property type="evidence" value="ECO:0007669"/>
    <property type="project" value="TreeGrafter"/>
</dbReference>
<dbReference type="Pfam" id="PF08223">
    <property type="entry name" value="PaaX_C"/>
    <property type="match status" value="1"/>
</dbReference>
<proteinExistence type="predicted"/>
<dbReference type="RefSeq" id="WP_245726963.1">
    <property type="nucleotide sequence ID" value="NZ_KQ948553.1"/>
</dbReference>
<dbReference type="InterPro" id="IPR013225">
    <property type="entry name" value="PaaX_C"/>
</dbReference>
<evidence type="ECO:0000313" key="4">
    <source>
        <dbReference type="EMBL" id="KUN37342.1"/>
    </source>
</evidence>
<evidence type="ECO:0000259" key="2">
    <source>
        <dbReference type="Pfam" id="PF08223"/>
    </source>
</evidence>
<name>A0A101QWF3_9ACTN</name>
<dbReference type="STRING" id="68231.AQJ30_16895"/>
<feature type="region of interest" description="Disordered" evidence="1">
    <location>
        <begin position="309"/>
        <end position="328"/>
    </location>
</feature>